<evidence type="ECO:0000313" key="3">
    <source>
        <dbReference type="EMBL" id="RMQ34828.1"/>
    </source>
</evidence>
<dbReference type="AlphaFoldDB" id="A0A3M4L092"/>
<evidence type="ECO:0000313" key="4">
    <source>
        <dbReference type="Proteomes" id="UP000273140"/>
    </source>
</evidence>
<organism evidence="3 4">
    <name type="scientific">Pseudomonas syringae pv. actinidiae</name>
    <dbReference type="NCBI Taxonomy" id="103796"/>
    <lineage>
        <taxon>Bacteria</taxon>
        <taxon>Pseudomonadati</taxon>
        <taxon>Pseudomonadota</taxon>
        <taxon>Gammaproteobacteria</taxon>
        <taxon>Pseudomonadales</taxon>
        <taxon>Pseudomonadaceae</taxon>
        <taxon>Pseudomonas</taxon>
        <taxon>Pseudomonas syringae</taxon>
    </lineage>
</organism>
<evidence type="ECO:0000256" key="1">
    <source>
        <dbReference type="ARBA" id="ARBA00006484"/>
    </source>
</evidence>
<dbReference type="CDD" id="cd05233">
    <property type="entry name" value="SDR_c"/>
    <property type="match status" value="1"/>
</dbReference>
<dbReference type="Proteomes" id="UP000273140">
    <property type="component" value="Unassembled WGS sequence"/>
</dbReference>
<dbReference type="GO" id="GO:0016491">
    <property type="term" value="F:oxidoreductase activity"/>
    <property type="evidence" value="ECO:0007669"/>
    <property type="project" value="UniProtKB-KW"/>
</dbReference>
<comment type="caution">
    <text evidence="3">The sequence shown here is derived from an EMBL/GenBank/DDBJ whole genome shotgun (WGS) entry which is preliminary data.</text>
</comment>
<dbReference type="EMBL" id="RBRB01000133">
    <property type="protein sequence ID" value="RMQ34828.1"/>
    <property type="molecule type" value="Genomic_DNA"/>
</dbReference>
<proteinExistence type="inferred from homology"/>
<dbReference type="PANTHER" id="PTHR43669">
    <property type="entry name" value="5-KETO-D-GLUCONATE 5-REDUCTASE"/>
    <property type="match status" value="1"/>
</dbReference>
<protein>
    <recommendedName>
        <fullName evidence="5">Short-chain dehydrogenase</fullName>
    </recommendedName>
</protein>
<evidence type="ECO:0008006" key="5">
    <source>
        <dbReference type="Google" id="ProtNLM"/>
    </source>
</evidence>
<dbReference type="RefSeq" id="WP_229614273.1">
    <property type="nucleotide sequence ID" value="NZ_RBRB01000133.1"/>
</dbReference>
<keyword evidence="2" id="KW-0560">Oxidoreductase</keyword>
<dbReference type="InterPro" id="IPR036291">
    <property type="entry name" value="NAD(P)-bd_dom_sf"/>
</dbReference>
<sequence length="223" mass="24041">MNNLPLKVLLIGASRGLGKGLWRAFSEDGAHVTAVGRSLPDAPSPVGNFIEADLTVDEGIKDICSLVKSESFNCVVYVAGIWEQEAFAKLGYSDMSRILATNLLTPMKVGQALVERNSTSRCNLVFIGSTCGLENEGSSSVAYVSSKFGLRGLTHSLREVCRGKPIYVTCLSPGSIEPGTTMHQSSDRIPHVDIYEIIRCLLRLSPMALVKEIIVPALSDIDV</sequence>
<dbReference type="Pfam" id="PF00106">
    <property type="entry name" value="adh_short"/>
    <property type="match status" value="1"/>
</dbReference>
<accession>A0A3M4L092</accession>
<comment type="similarity">
    <text evidence="1">Belongs to the short-chain dehydrogenases/reductases (SDR) family.</text>
</comment>
<dbReference type="PANTHER" id="PTHR43669:SF3">
    <property type="entry name" value="ALCOHOL DEHYDROGENASE, PUTATIVE (AFU_ORTHOLOGUE AFUA_3G03445)-RELATED"/>
    <property type="match status" value="1"/>
</dbReference>
<name>A0A3M4L092_PSESF</name>
<dbReference type="InterPro" id="IPR002347">
    <property type="entry name" value="SDR_fam"/>
</dbReference>
<dbReference type="PRINTS" id="PR00081">
    <property type="entry name" value="GDHRDH"/>
</dbReference>
<reference evidence="3 4" key="1">
    <citation type="submission" date="2018-08" db="EMBL/GenBank/DDBJ databases">
        <title>Recombination of ecologically and evolutionarily significant loci maintains genetic cohesion in the Pseudomonas syringae species complex.</title>
        <authorList>
            <person name="Dillon M."/>
            <person name="Thakur S."/>
            <person name="Almeida R.N.D."/>
            <person name="Weir B.S."/>
            <person name="Guttman D.S."/>
        </authorList>
    </citation>
    <scope>NUCLEOTIDE SEQUENCE [LARGE SCALE GENOMIC DNA]</scope>
    <source>
        <strain evidence="3 4">ICMP 19074</strain>
    </source>
</reference>
<dbReference type="Gene3D" id="3.40.50.720">
    <property type="entry name" value="NAD(P)-binding Rossmann-like Domain"/>
    <property type="match status" value="1"/>
</dbReference>
<dbReference type="SUPFAM" id="SSF51735">
    <property type="entry name" value="NAD(P)-binding Rossmann-fold domains"/>
    <property type="match status" value="1"/>
</dbReference>
<evidence type="ECO:0000256" key="2">
    <source>
        <dbReference type="ARBA" id="ARBA00023002"/>
    </source>
</evidence>
<gene>
    <name evidence="3" type="ORF">ALQ07_200046</name>
</gene>